<reference evidence="4 5" key="1">
    <citation type="submission" date="2021-02" db="EMBL/GenBank/DDBJ databases">
        <title>Actinophytocola xerophila sp. nov., isolated from soil of cotton cropping field.</title>
        <authorList>
            <person name="Huang R."/>
            <person name="Chen X."/>
            <person name="Ge X."/>
            <person name="Liu W."/>
        </authorList>
    </citation>
    <scope>NUCLEOTIDE SEQUENCE [LARGE SCALE GENOMIC DNA]</scope>
    <source>
        <strain evidence="4 5">S1-96</strain>
    </source>
</reference>
<keyword evidence="5" id="KW-1185">Reference proteome</keyword>
<evidence type="ECO:0000313" key="4">
    <source>
        <dbReference type="EMBL" id="MCT2588280.1"/>
    </source>
</evidence>
<organism evidence="4 5">
    <name type="scientific">Actinophytocola gossypii</name>
    <dbReference type="NCBI Taxonomy" id="2812003"/>
    <lineage>
        <taxon>Bacteria</taxon>
        <taxon>Bacillati</taxon>
        <taxon>Actinomycetota</taxon>
        <taxon>Actinomycetes</taxon>
        <taxon>Pseudonocardiales</taxon>
        <taxon>Pseudonocardiaceae</taxon>
    </lineage>
</organism>
<dbReference type="PANTHER" id="PTHR43684:SF1">
    <property type="entry name" value="ENOYL-COA DELTA ISOMERASE 2"/>
    <property type="match status" value="1"/>
</dbReference>
<dbReference type="InterPro" id="IPR029045">
    <property type="entry name" value="ClpP/crotonase-like_dom_sf"/>
</dbReference>
<comment type="caution">
    <text evidence="4">The sequence shown here is derived from an EMBL/GenBank/DDBJ whole genome shotgun (WGS) entry which is preliminary data.</text>
</comment>
<accession>A0ABT2JLL1</accession>
<name>A0ABT2JLL1_9PSEU</name>
<evidence type="ECO:0000313" key="5">
    <source>
        <dbReference type="Proteomes" id="UP001156441"/>
    </source>
</evidence>
<keyword evidence="2" id="KW-0576">Peroxisome</keyword>
<gene>
    <name evidence="4" type="ORF">JT362_34740</name>
</gene>
<dbReference type="InterPro" id="IPR001753">
    <property type="entry name" value="Enoyl-CoA_hydra/iso"/>
</dbReference>
<sequence>MLACDLVVASRSAFFAHPAAAAGMLADGGLVRDLHRLVGYRRTMDLLLRRRRLTATEAADLGLVNELTEPGETHAAASAVVAGFADLPAEVLFGLKALSASASSSVDGSFLAHESTTIALLKGRTSAEARRRFLSGERFFTDS</sequence>
<dbReference type="Pfam" id="PF00378">
    <property type="entry name" value="ECH_1"/>
    <property type="match status" value="1"/>
</dbReference>
<evidence type="ECO:0000256" key="2">
    <source>
        <dbReference type="ARBA" id="ARBA00023140"/>
    </source>
</evidence>
<dbReference type="EMBL" id="JAFFZE010000036">
    <property type="protein sequence ID" value="MCT2588280.1"/>
    <property type="molecule type" value="Genomic_DNA"/>
</dbReference>
<evidence type="ECO:0000256" key="3">
    <source>
        <dbReference type="ARBA" id="ARBA00023235"/>
    </source>
</evidence>
<dbReference type="Proteomes" id="UP001156441">
    <property type="component" value="Unassembled WGS sequence"/>
</dbReference>
<comment type="subcellular location">
    <subcellularLocation>
        <location evidence="1">Peroxisome</location>
    </subcellularLocation>
</comment>
<evidence type="ECO:0008006" key="6">
    <source>
        <dbReference type="Google" id="ProtNLM"/>
    </source>
</evidence>
<evidence type="ECO:0000256" key="1">
    <source>
        <dbReference type="ARBA" id="ARBA00004275"/>
    </source>
</evidence>
<dbReference type="RefSeq" id="WP_260196242.1">
    <property type="nucleotide sequence ID" value="NZ_JAFFZE010000036.1"/>
</dbReference>
<dbReference type="InterPro" id="IPR051053">
    <property type="entry name" value="ECH/Chromodomain_protein"/>
</dbReference>
<keyword evidence="3" id="KW-0413">Isomerase</keyword>
<protein>
    <recommendedName>
        <fullName evidence="6">Enoyl-CoA hydratase</fullName>
    </recommendedName>
</protein>
<dbReference type="PANTHER" id="PTHR43684">
    <property type="match status" value="1"/>
</dbReference>
<proteinExistence type="predicted"/>
<dbReference type="SUPFAM" id="SSF52096">
    <property type="entry name" value="ClpP/crotonase"/>
    <property type="match status" value="1"/>
</dbReference>
<dbReference type="Gene3D" id="3.90.226.10">
    <property type="entry name" value="2-enoyl-CoA Hydratase, Chain A, domain 1"/>
    <property type="match status" value="1"/>
</dbReference>